<evidence type="ECO:0000313" key="5">
    <source>
        <dbReference type="EMBL" id="SUZ57159.1"/>
    </source>
</evidence>
<evidence type="ECO:0000256" key="2">
    <source>
        <dbReference type="ARBA" id="ARBA00023002"/>
    </source>
</evidence>
<dbReference type="PANTHER" id="PTHR43257:SF2">
    <property type="entry name" value="PYRUVATE DEHYDROGENASE E1 COMPONENT SUBUNIT BETA"/>
    <property type="match status" value="1"/>
</dbReference>
<dbReference type="CDD" id="cd07036">
    <property type="entry name" value="TPP_PYR_E1-PDHc-beta_like"/>
    <property type="match status" value="1"/>
</dbReference>
<comment type="cofactor">
    <cofactor evidence="1">
        <name>thiamine diphosphate</name>
        <dbReference type="ChEBI" id="CHEBI:58937"/>
    </cofactor>
</comment>
<dbReference type="FunFam" id="3.40.50.970:FF:000001">
    <property type="entry name" value="Pyruvate dehydrogenase E1 beta subunit"/>
    <property type="match status" value="1"/>
</dbReference>
<dbReference type="EMBL" id="UINC01000545">
    <property type="protein sequence ID" value="SUZ57159.1"/>
    <property type="molecule type" value="Genomic_DNA"/>
</dbReference>
<evidence type="ECO:0000259" key="4">
    <source>
        <dbReference type="SMART" id="SM00861"/>
    </source>
</evidence>
<dbReference type="Pfam" id="PF02780">
    <property type="entry name" value="Transketolase_C"/>
    <property type="match status" value="1"/>
</dbReference>
<dbReference type="PANTHER" id="PTHR43257">
    <property type="entry name" value="PYRUVATE DEHYDROGENASE E1 COMPONENT BETA SUBUNIT"/>
    <property type="match status" value="1"/>
</dbReference>
<dbReference type="InterPro" id="IPR029061">
    <property type="entry name" value="THDP-binding"/>
</dbReference>
<dbReference type="AlphaFoldDB" id="A0A381NS55"/>
<dbReference type="InterPro" id="IPR033248">
    <property type="entry name" value="Transketolase_C"/>
</dbReference>
<sequence>MPEILFREALKRGLEEALENDPRVFMMGEDIGEYGGAYAVTDGFLEKFGPERIKDTPISEQAFVGAGIGAAAAGLRPIVEFMSISFSLVAFDQIVNMAANLRYMSGGQINVPMVIRAPTGAGVQLGATHSQSFETWLAEVPGIKVVCPSNPYDALGLMRSAIKDDNPVVVAEPALLYGDKGNVPDEYYEIELGKADVKRTGDDITLVSYGYGMRSLNSAAASLTERGHSVETIDLRSLNPLDIDTVLTSIQKTNRVVLVDSARRTGGVMAEVAAELQQRASEWLDGPIMRVGSVDVPWPYNSGLEREVLTDAQDVLSAVAEGYGL</sequence>
<protein>
    <recommendedName>
        <fullName evidence="4">Transketolase-like pyrimidine-binding domain-containing protein</fullName>
    </recommendedName>
</protein>
<dbReference type="SMART" id="SM00861">
    <property type="entry name" value="Transket_pyr"/>
    <property type="match status" value="1"/>
</dbReference>
<reference evidence="5" key="1">
    <citation type="submission" date="2018-05" db="EMBL/GenBank/DDBJ databases">
        <authorList>
            <person name="Lanie J.A."/>
            <person name="Ng W.-L."/>
            <person name="Kazmierczak K.M."/>
            <person name="Andrzejewski T.M."/>
            <person name="Davidsen T.M."/>
            <person name="Wayne K.J."/>
            <person name="Tettelin H."/>
            <person name="Glass J.I."/>
            <person name="Rusch D."/>
            <person name="Podicherti R."/>
            <person name="Tsui H.-C.T."/>
            <person name="Winkler M.E."/>
        </authorList>
    </citation>
    <scope>NUCLEOTIDE SEQUENCE</scope>
</reference>
<dbReference type="SUPFAM" id="SSF52518">
    <property type="entry name" value="Thiamin diphosphate-binding fold (THDP-binding)"/>
    <property type="match status" value="1"/>
</dbReference>
<dbReference type="GO" id="GO:0016491">
    <property type="term" value="F:oxidoreductase activity"/>
    <property type="evidence" value="ECO:0007669"/>
    <property type="project" value="UniProtKB-KW"/>
</dbReference>
<dbReference type="Gene3D" id="3.40.50.970">
    <property type="match status" value="1"/>
</dbReference>
<proteinExistence type="predicted"/>
<dbReference type="NCBIfam" id="NF006667">
    <property type="entry name" value="PRK09212.1"/>
    <property type="match status" value="1"/>
</dbReference>
<evidence type="ECO:0000256" key="1">
    <source>
        <dbReference type="ARBA" id="ARBA00001964"/>
    </source>
</evidence>
<evidence type="ECO:0000256" key="3">
    <source>
        <dbReference type="ARBA" id="ARBA00023052"/>
    </source>
</evidence>
<gene>
    <name evidence="5" type="ORF">METZ01_LOCUS10013</name>
</gene>
<organism evidence="5">
    <name type="scientific">marine metagenome</name>
    <dbReference type="NCBI Taxonomy" id="408172"/>
    <lineage>
        <taxon>unclassified sequences</taxon>
        <taxon>metagenomes</taxon>
        <taxon>ecological metagenomes</taxon>
    </lineage>
</organism>
<dbReference type="SUPFAM" id="SSF52922">
    <property type="entry name" value="TK C-terminal domain-like"/>
    <property type="match status" value="1"/>
</dbReference>
<dbReference type="InterPro" id="IPR009014">
    <property type="entry name" value="Transketo_C/PFOR_II"/>
</dbReference>
<keyword evidence="3" id="KW-0786">Thiamine pyrophosphate</keyword>
<dbReference type="InterPro" id="IPR005475">
    <property type="entry name" value="Transketolase-like_Pyr-bd"/>
</dbReference>
<name>A0A381NS55_9ZZZZ</name>
<dbReference type="FunFam" id="3.40.50.920:FF:000001">
    <property type="entry name" value="Pyruvate dehydrogenase E1 beta subunit"/>
    <property type="match status" value="1"/>
</dbReference>
<dbReference type="Gene3D" id="3.40.50.920">
    <property type="match status" value="1"/>
</dbReference>
<dbReference type="Pfam" id="PF02779">
    <property type="entry name" value="Transket_pyr"/>
    <property type="match status" value="1"/>
</dbReference>
<feature type="domain" description="Transketolase-like pyrimidine-binding" evidence="4">
    <location>
        <begin position="4"/>
        <end position="179"/>
    </location>
</feature>
<keyword evidence="2" id="KW-0560">Oxidoreductase</keyword>
<accession>A0A381NS55</accession>